<dbReference type="EMBL" id="AUZY01001544">
    <property type="protein sequence ID" value="EQD74591.1"/>
    <property type="molecule type" value="Genomic_DNA"/>
</dbReference>
<dbReference type="Pfam" id="PF00534">
    <property type="entry name" value="Glycos_transf_1"/>
    <property type="match status" value="1"/>
</dbReference>
<reference evidence="2" key="2">
    <citation type="journal article" date="2014" name="ISME J.">
        <title>Microbial stratification in low pH oxic and suboxic macroscopic growths along an acid mine drainage.</title>
        <authorList>
            <person name="Mendez-Garcia C."/>
            <person name="Mesa V."/>
            <person name="Sprenger R.R."/>
            <person name="Richter M."/>
            <person name="Diez M.S."/>
            <person name="Solano J."/>
            <person name="Bargiela R."/>
            <person name="Golyshina O.V."/>
            <person name="Manteca A."/>
            <person name="Ramos J.L."/>
            <person name="Gallego J.R."/>
            <person name="Llorente I."/>
            <person name="Martins Dos Santos V.A."/>
            <person name="Jensen O.N."/>
            <person name="Pelaez A.I."/>
            <person name="Sanchez J."/>
            <person name="Ferrer M."/>
        </authorList>
    </citation>
    <scope>NUCLEOTIDE SEQUENCE</scope>
</reference>
<feature type="domain" description="Glycosyl transferase family 1" evidence="1">
    <location>
        <begin position="1"/>
        <end position="67"/>
    </location>
</feature>
<dbReference type="EC" id="2.4.-.-" evidence="2"/>
<evidence type="ECO:0000259" key="1">
    <source>
        <dbReference type="Pfam" id="PF00534"/>
    </source>
</evidence>
<name>T1BP62_9ZZZZ</name>
<keyword evidence="2" id="KW-0808">Transferase</keyword>
<accession>T1BP62</accession>
<gene>
    <name evidence="2" type="ORF">B1B_02583</name>
</gene>
<proteinExistence type="predicted"/>
<dbReference type="GO" id="GO:0016757">
    <property type="term" value="F:glycosyltransferase activity"/>
    <property type="evidence" value="ECO:0007669"/>
    <property type="project" value="UniProtKB-KW"/>
</dbReference>
<reference evidence="2" key="1">
    <citation type="submission" date="2013-08" db="EMBL/GenBank/DDBJ databases">
        <authorList>
            <person name="Mendez C."/>
            <person name="Richter M."/>
            <person name="Ferrer M."/>
            <person name="Sanchez J."/>
        </authorList>
    </citation>
    <scope>NUCLEOTIDE SEQUENCE</scope>
</reference>
<dbReference type="SUPFAM" id="SSF53756">
    <property type="entry name" value="UDP-Glycosyltransferase/glycogen phosphorylase"/>
    <property type="match status" value="1"/>
</dbReference>
<keyword evidence="2" id="KW-0328">Glycosyltransferase</keyword>
<dbReference type="AlphaFoldDB" id="T1BP62"/>
<dbReference type="Gene3D" id="3.40.50.2000">
    <property type="entry name" value="Glycogen Phosphorylase B"/>
    <property type="match status" value="1"/>
</dbReference>
<feature type="non-terminal residue" evidence="2">
    <location>
        <position position="1"/>
    </location>
</feature>
<protein>
    <submittedName>
        <fullName evidence="2">Glycosyl transferase, group 1 domain protein</fullName>
        <ecNumber evidence="2">2.4.-.-</ecNumber>
    </submittedName>
</protein>
<dbReference type="InterPro" id="IPR001296">
    <property type="entry name" value="Glyco_trans_1"/>
</dbReference>
<comment type="caution">
    <text evidence="2">The sequence shown here is derived from an EMBL/GenBank/DDBJ whole genome shotgun (WGS) entry which is preliminary data.</text>
</comment>
<evidence type="ECO:0000313" key="2">
    <source>
        <dbReference type="EMBL" id="EQD74591.1"/>
    </source>
</evidence>
<sequence length="92" mass="10051">VYPSINEGYGINAVEARLLGIKIVATRTGAIPEILDGMQNAIVVEPKSEDDLRDGILSLISSRPADNNPCSPEVMDKSDLRHTIDAYLNFPR</sequence>
<organism evidence="2">
    <name type="scientific">mine drainage metagenome</name>
    <dbReference type="NCBI Taxonomy" id="410659"/>
    <lineage>
        <taxon>unclassified sequences</taxon>
        <taxon>metagenomes</taxon>
        <taxon>ecological metagenomes</taxon>
    </lineage>
</organism>